<gene>
    <name evidence="1" type="ORF">BDN72DRAFT_768969</name>
</gene>
<proteinExistence type="predicted"/>
<reference evidence="1 2" key="1">
    <citation type="journal article" date="2019" name="Nat. Ecol. Evol.">
        <title>Megaphylogeny resolves global patterns of mushroom evolution.</title>
        <authorList>
            <person name="Varga T."/>
            <person name="Krizsan K."/>
            <person name="Foldi C."/>
            <person name="Dima B."/>
            <person name="Sanchez-Garcia M."/>
            <person name="Sanchez-Ramirez S."/>
            <person name="Szollosi G.J."/>
            <person name="Szarkandi J.G."/>
            <person name="Papp V."/>
            <person name="Albert L."/>
            <person name="Andreopoulos W."/>
            <person name="Angelini C."/>
            <person name="Antonin V."/>
            <person name="Barry K.W."/>
            <person name="Bougher N.L."/>
            <person name="Buchanan P."/>
            <person name="Buyck B."/>
            <person name="Bense V."/>
            <person name="Catcheside P."/>
            <person name="Chovatia M."/>
            <person name="Cooper J."/>
            <person name="Damon W."/>
            <person name="Desjardin D."/>
            <person name="Finy P."/>
            <person name="Geml J."/>
            <person name="Haridas S."/>
            <person name="Hughes K."/>
            <person name="Justo A."/>
            <person name="Karasinski D."/>
            <person name="Kautmanova I."/>
            <person name="Kiss B."/>
            <person name="Kocsube S."/>
            <person name="Kotiranta H."/>
            <person name="LaButti K.M."/>
            <person name="Lechner B.E."/>
            <person name="Liimatainen K."/>
            <person name="Lipzen A."/>
            <person name="Lukacs Z."/>
            <person name="Mihaltcheva S."/>
            <person name="Morgado L.N."/>
            <person name="Niskanen T."/>
            <person name="Noordeloos M.E."/>
            <person name="Ohm R.A."/>
            <person name="Ortiz-Santana B."/>
            <person name="Ovrebo C."/>
            <person name="Racz N."/>
            <person name="Riley R."/>
            <person name="Savchenko A."/>
            <person name="Shiryaev A."/>
            <person name="Soop K."/>
            <person name="Spirin V."/>
            <person name="Szebenyi C."/>
            <person name="Tomsovsky M."/>
            <person name="Tulloss R.E."/>
            <person name="Uehling J."/>
            <person name="Grigoriev I.V."/>
            <person name="Vagvolgyi C."/>
            <person name="Papp T."/>
            <person name="Martin F.M."/>
            <person name="Miettinen O."/>
            <person name="Hibbett D.S."/>
            <person name="Nagy L.G."/>
        </authorList>
    </citation>
    <scope>NUCLEOTIDE SEQUENCE [LARGE SCALE GENOMIC DNA]</scope>
    <source>
        <strain evidence="1 2">NL-1719</strain>
    </source>
</reference>
<dbReference type="Proteomes" id="UP000308600">
    <property type="component" value="Unassembled WGS sequence"/>
</dbReference>
<name>A0ACD3ARV7_9AGAR</name>
<protein>
    <submittedName>
        <fullName evidence="1">Uncharacterized protein</fullName>
    </submittedName>
</protein>
<dbReference type="EMBL" id="ML208346">
    <property type="protein sequence ID" value="TFK68673.1"/>
    <property type="molecule type" value="Genomic_DNA"/>
</dbReference>
<sequence>MHFSFYTLLFFSCLSGLTLVAGHGFVHEVDVGGQTYPGWNPSVDNYSGAVPGVVRKVASDGPVVDFTGANISCNVGGSDPGTKVAEVSSGSPITFDWSYWPSDHQGPVTTYMASCGGDCTTFNADNARWFKIDAMGYQDGQWAANKLITNNASWTSTIPAGLAPGQYLARHEIIALHSNPAQYYPSCSQLKVTGSGTGQPSDSDLVSMPDVYSNVQYPDIYTDSPAQMQAFVVPGPPIVTFDGTAPASNSPEPSLSSNSSSTATAATASSDNGTTMIPQTSYPTPMPSSAPSSSCSLGSRKLIRRRSLVKRH</sequence>
<evidence type="ECO:0000313" key="1">
    <source>
        <dbReference type="EMBL" id="TFK68673.1"/>
    </source>
</evidence>
<keyword evidence="2" id="KW-1185">Reference proteome</keyword>
<accession>A0ACD3ARV7</accession>
<organism evidence="1 2">
    <name type="scientific">Pluteus cervinus</name>
    <dbReference type="NCBI Taxonomy" id="181527"/>
    <lineage>
        <taxon>Eukaryota</taxon>
        <taxon>Fungi</taxon>
        <taxon>Dikarya</taxon>
        <taxon>Basidiomycota</taxon>
        <taxon>Agaricomycotina</taxon>
        <taxon>Agaricomycetes</taxon>
        <taxon>Agaricomycetidae</taxon>
        <taxon>Agaricales</taxon>
        <taxon>Pluteineae</taxon>
        <taxon>Pluteaceae</taxon>
        <taxon>Pluteus</taxon>
    </lineage>
</organism>
<evidence type="ECO:0000313" key="2">
    <source>
        <dbReference type="Proteomes" id="UP000308600"/>
    </source>
</evidence>